<protein>
    <recommendedName>
        <fullName evidence="3">Tick transposon</fullName>
    </recommendedName>
</protein>
<evidence type="ECO:0000313" key="1">
    <source>
        <dbReference type="EMBL" id="KAH9373825.1"/>
    </source>
</evidence>
<reference evidence="1 2" key="1">
    <citation type="journal article" date="2020" name="Cell">
        <title>Large-Scale Comparative Analyses of Tick Genomes Elucidate Their Genetic Diversity and Vector Capacities.</title>
        <authorList>
            <consortium name="Tick Genome and Microbiome Consortium (TIGMIC)"/>
            <person name="Jia N."/>
            <person name="Wang J."/>
            <person name="Shi W."/>
            <person name="Du L."/>
            <person name="Sun Y."/>
            <person name="Zhan W."/>
            <person name="Jiang J.F."/>
            <person name="Wang Q."/>
            <person name="Zhang B."/>
            <person name="Ji P."/>
            <person name="Bell-Sakyi L."/>
            <person name="Cui X.M."/>
            <person name="Yuan T.T."/>
            <person name="Jiang B.G."/>
            <person name="Yang W.F."/>
            <person name="Lam T.T."/>
            <person name="Chang Q.C."/>
            <person name="Ding S.J."/>
            <person name="Wang X.J."/>
            <person name="Zhu J.G."/>
            <person name="Ruan X.D."/>
            <person name="Zhao L."/>
            <person name="Wei J.T."/>
            <person name="Ye R.Z."/>
            <person name="Que T.C."/>
            <person name="Du C.H."/>
            <person name="Zhou Y.H."/>
            <person name="Cheng J.X."/>
            <person name="Dai P.F."/>
            <person name="Guo W.B."/>
            <person name="Han X.H."/>
            <person name="Huang E.J."/>
            <person name="Li L.F."/>
            <person name="Wei W."/>
            <person name="Gao Y.C."/>
            <person name="Liu J.Z."/>
            <person name="Shao H.Z."/>
            <person name="Wang X."/>
            <person name="Wang C.C."/>
            <person name="Yang T.C."/>
            <person name="Huo Q.B."/>
            <person name="Li W."/>
            <person name="Chen H.Y."/>
            <person name="Chen S.E."/>
            <person name="Zhou L.G."/>
            <person name="Ni X.B."/>
            <person name="Tian J.H."/>
            <person name="Sheng Y."/>
            <person name="Liu T."/>
            <person name="Pan Y.S."/>
            <person name="Xia L.Y."/>
            <person name="Li J."/>
            <person name="Zhao F."/>
            <person name="Cao W.C."/>
        </authorList>
    </citation>
    <scope>NUCLEOTIDE SEQUENCE [LARGE SCALE GENOMIC DNA]</scope>
    <source>
        <strain evidence="1">HaeL-2018</strain>
    </source>
</reference>
<dbReference type="Proteomes" id="UP000821853">
    <property type="component" value="Chromosome 4"/>
</dbReference>
<dbReference type="OrthoDB" id="10414578at2759"/>
<evidence type="ECO:0008006" key="3">
    <source>
        <dbReference type="Google" id="ProtNLM"/>
    </source>
</evidence>
<evidence type="ECO:0000313" key="2">
    <source>
        <dbReference type="Proteomes" id="UP000821853"/>
    </source>
</evidence>
<dbReference type="VEuPathDB" id="VectorBase:HLOH_065364"/>
<proteinExistence type="predicted"/>
<keyword evidence="2" id="KW-1185">Reference proteome</keyword>
<gene>
    <name evidence="1" type="ORF">HPB48_007453</name>
</gene>
<sequence>MCQTKTGRAILARIGYNPPGHIGPTPTGPLPLVFSRWLRIPPLPKHMHPDANPERRLARAKALTKMYAQDTSAYYVDAAPYPGRPDAYAVAVISAATGALKTAAGLRTTHTTLAEEFAIALALTQLPCTTILSDSRLAILRFATNQLSPATLRICNPSRAPAKLARLTWFPAHTGLPNGGTVNRNAEADATARALTSHAAVHDPARSVQQPLPKPTPLLAYGEILAWYRDTRRKYPPPHPDLPRAESTILRQLQTEAIWTPVFDKHICPTVYPTDHCQHCNAARATTPHLLWDCRPPEDTQDPMPPSMALALRSDDIGHRRGTVRQVMDILARHRPKTPSPQRVSRRP</sequence>
<comment type="caution">
    <text evidence="1">The sequence shown here is derived from an EMBL/GenBank/DDBJ whole genome shotgun (WGS) entry which is preliminary data.</text>
</comment>
<dbReference type="EMBL" id="JABSTR010000006">
    <property type="protein sequence ID" value="KAH9373825.1"/>
    <property type="molecule type" value="Genomic_DNA"/>
</dbReference>
<organism evidence="1 2">
    <name type="scientific">Haemaphysalis longicornis</name>
    <name type="common">Bush tick</name>
    <dbReference type="NCBI Taxonomy" id="44386"/>
    <lineage>
        <taxon>Eukaryota</taxon>
        <taxon>Metazoa</taxon>
        <taxon>Ecdysozoa</taxon>
        <taxon>Arthropoda</taxon>
        <taxon>Chelicerata</taxon>
        <taxon>Arachnida</taxon>
        <taxon>Acari</taxon>
        <taxon>Parasitiformes</taxon>
        <taxon>Ixodida</taxon>
        <taxon>Ixodoidea</taxon>
        <taxon>Ixodidae</taxon>
        <taxon>Haemaphysalinae</taxon>
        <taxon>Haemaphysalis</taxon>
    </lineage>
</organism>
<dbReference type="SUPFAM" id="SSF53098">
    <property type="entry name" value="Ribonuclease H-like"/>
    <property type="match status" value="1"/>
</dbReference>
<name>A0A9J6GGB8_HAELO</name>
<dbReference type="AlphaFoldDB" id="A0A9J6GGB8"/>
<accession>A0A9J6GGB8</accession>
<dbReference type="InterPro" id="IPR012337">
    <property type="entry name" value="RNaseH-like_sf"/>
</dbReference>